<dbReference type="Pfam" id="PF02661">
    <property type="entry name" value="Fic"/>
    <property type="match status" value="1"/>
</dbReference>
<dbReference type="AlphaFoldDB" id="A0A1V2UR60"/>
<sequence>MTKVFLLEGNEETLKSAVARPFMSLGGHDAYKGIFPKAAALFHSIINNHSFHNINKRAALLTTIVFLSENGWGISRPNDDELFEFTRQAAAHELCDNKVDELNHITK</sequence>
<comment type="caution">
    <text evidence="2">The sequence shown here is derived from an EMBL/GenBank/DDBJ whole genome shotgun (WGS) entry which is preliminary data.</text>
</comment>
<dbReference type="EMBL" id="LFZS01000022">
    <property type="protein sequence ID" value="ONN52376.1"/>
    <property type="molecule type" value="Genomic_DNA"/>
</dbReference>
<organism evidence="2 3">
    <name type="scientific">Acinetobacter genomosp. 33YU</name>
    <dbReference type="NCBI Taxonomy" id="1675530"/>
    <lineage>
        <taxon>Bacteria</taxon>
        <taxon>Pseudomonadati</taxon>
        <taxon>Pseudomonadota</taxon>
        <taxon>Gammaproteobacteria</taxon>
        <taxon>Moraxellales</taxon>
        <taxon>Moraxellaceae</taxon>
        <taxon>Acinetobacter</taxon>
    </lineage>
</organism>
<dbReference type="NCBIfam" id="TIGR01550">
    <property type="entry name" value="DOC_P1"/>
    <property type="match status" value="1"/>
</dbReference>
<evidence type="ECO:0000259" key="1">
    <source>
        <dbReference type="PROSITE" id="PS51459"/>
    </source>
</evidence>
<dbReference type="PANTHER" id="PTHR39426:SF1">
    <property type="entry name" value="HOMOLOGY TO DEATH-ON-CURING PROTEIN OF PHAGE P1"/>
    <property type="match status" value="1"/>
</dbReference>
<dbReference type="PROSITE" id="PS51459">
    <property type="entry name" value="FIDO"/>
    <property type="match status" value="1"/>
</dbReference>
<dbReference type="Proteomes" id="UP000189376">
    <property type="component" value="Unassembled WGS sequence"/>
</dbReference>
<dbReference type="InterPro" id="IPR003812">
    <property type="entry name" value="Fido"/>
</dbReference>
<name>A0A1V2UR60_9GAMM</name>
<evidence type="ECO:0000313" key="2">
    <source>
        <dbReference type="EMBL" id="ONN52376.1"/>
    </source>
</evidence>
<feature type="domain" description="Fido" evidence="1">
    <location>
        <begin position="1"/>
        <end position="107"/>
    </location>
</feature>
<keyword evidence="3" id="KW-1185">Reference proteome</keyword>
<accession>A0A1V2UR60</accession>
<dbReference type="Gene3D" id="1.20.120.1870">
    <property type="entry name" value="Fic/DOC protein, Fido domain"/>
    <property type="match status" value="1"/>
</dbReference>
<evidence type="ECO:0000313" key="3">
    <source>
        <dbReference type="Proteomes" id="UP000189376"/>
    </source>
</evidence>
<dbReference type="InterPro" id="IPR053737">
    <property type="entry name" value="Type_II_TA_Toxin"/>
</dbReference>
<dbReference type="InterPro" id="IPR006440">
    <property type="entry name" value="Doc"/>
</dbReference>
<gene>
    <name evidence="2" type="ORF">AC058_17490</name>
</gene>
<proteinExistence type="predicted"/>
<dbReference type="PANTHER" id="PTHR39426">
    <property type="entry name" value="HOMOLOGY TO DEATH-ON-CURING PROTEIN OF PHAGE P1"/>
    <property type="match status" value="1"/>
</dbReference>
<reference evidence="2 3" key="1">
    <citation type="submission" date="2015-07" db="EMBL/GenBank/DDBJ databases">
        <title>Acinetobacter yuneri, a novel member of Acinetobacter calcoaceticus-Acinetobacter baumannii complex isolated from clinical specimen.</title>
        <authorList>
            <person name="Yu Y."/>
        </authorList>
    </citation>
    <scope>NUCLEOTIDE SEQUENCE [LARGE SCALE GENOMIC DNA]</scope>
    <source>
        <strain evidence="2 3">A362</strain>
    </source>
</reference>
<dbReference type="GO" id="GO:0016301">
    <property type="term" value="F:kinase activity"/>
    <property type="evidence" value="ECO:0007669"/>
    <property type="project" value="InterPro"/>
</dbReference>
<protein>
    <recommendedName>
        <fullName evidence="1">Fido domain-containing protein</fullName>
    </recommendedName>
</protein>